<keyword evidence="5" id="KW-0067">ATP-binding</keyword>
<evidence type="ECO:0000256" key="2">
    <source>
        <dbReference type="ARBA" id="ARBA00013164"/>
    </source>
</evidence>
<evidence type="ECO:0000256" key="7">
    <source>
        <dbReference type="ARBA" id="ARBA00023146"/>
    </source>
</evidence>
<dbReference type="GO" id="GO:0006429">
    <property type="term" value="P:leucyl-tRNA aminoacylation"/>
    <property type="evidence" value="ECO:0007669"/>
    <property type="project" value="InterPro"/>
</dbReference>
<dbReference type="GO" id="GO:0032543">
    <property type="term" value="P:mitochondrial translation"/>
    <property type="evidence" value="ECO:0007669"/>
    <property type="project" value="TreeGrafter"/>
</dbReference>
<dbReference type="Proteomes" id="UP000625711">
    <property type="component" value="Unassembled WGS sequence"/>
</dbReference>
<dbReference type="InterPro" id="IPR002300">
    <property type="entry name" value="aa-tRNA-synth_Ia"/>
</dbReference>
<dbReference type="OrthoDB" id="6774120at2759"/>
<protein>
    <recommendedName>
        <fullName evidence="2">leucine--tRNA ligase</fullName>
        <ecNumber evidence="2">6.1.1.4</ecNumber>
    </recommendedName>
</protein>
<dbReference type="GO" id="GO:0005524">
    <property type="term" value="F:ATP binding"/>
    <property type="evidence" value="ECO:0007669"/>
    <property type="project" value="UniProtKB-KW"/>
</dbReference>
<evidence type="ECO:0000256" key="6">
    <source>
        <dbReference type="ARBA" id="ARBA00022917"/>
    </source>
</evidence>
<evidence type="ECO:0000259" key="8">
    <source>
        <dbReference type="Pfam" id="PF00133"/>
    </source>
</evidence>
<dbReference type="InterPro" id="IPR001412">
    <property type="entry name" value="aa-tRNA-synth_I_CS"/>
</dbReference>
<evidence type="ECO:0000256" key="5">
    <source>
        <dbReference type="ARBA" id="ARBA00022840"/>
    </source>
</evidence>
<dbReference type="InterPro" id="IPR002302">
    <property type="entry name" value="Leu-tRNA-ligase"/>
</dbReference>
<accession>A0A834I5M7</accession>
<keyword evidence="6" id="KW-0648">Protein biosynthesis</keyword>
<proteinExistence type="inferred from homology"/>
<evidence type="ECO:0000256" key="1">
    <source>
        <dbReference type="ARBA" id="ARBA00005594"/>
    </source>
</evidence>
<dbReference type="PROSITE" id="PS00178">
    <property type="entry name" value="AA_TRNA_LIGASE_I"/>
    <property type="match status" value="1"/>
</dbReference>
<feature type="non-terminal residue" evidence="9">
    <location>
        <position position="1"/>
    </location>
</feature>
<dbReference type="Pfam" id="PF00133">
    <property type="entry name" value="tRNA-synt_1"/>
    <property type="match status" value="1"/>
</dbReference>
<keyword evidence="10" id="KW-1185">Reference proteome</keyword>
<dbReference type="AlphaFoldDB" id="A0A834I5M7"/>
<evidence type="ECO:0000313" key="10">
    <source>
        <dbReference type="Proteomes" id="UP000625711"/>
    </source>
</evidence>
<organism evidence="9 10">
    <name type="scientific">Rhynchophorus ferrugineus</name>
    <name type="common">Red palm weevil</name>
    <name type="synonym">Curculio ferrugineus</name>
    <dbReference type="NCBI Taxonomy" id="354439"/>
    <lineage>
        <taxon>Eukaryota</taxon>
        <taxon>Metazoa</taxon>
        <taxon>Ecdysozoa</taxon>
        <taxon>Arthropoda</taxon>
        <taxon>Hexapoda</taxon>
        <taxon>Insecta</taxon>
        <taxon>Pterygota</taxon>
        <taxon>Neoptera</taxon>
        <taxon>Endopterygota</taxon>
        <taxon>Coleoptera</taxon>
        <taxon>Polyphaga</taxon>
        <taxon>Cucujiformia</taxon>
        <taxon>Curculionidae</taxon>
        <taxon>Dryophthorinae</taxon>
        <taxon>Rhynchophorus</taxon>
    </lineage>
</organism>
<feature type="domain" description="Aminoacyl-tRNA synthetase class Ia" evidence="8">
    <location>
        <begin position="45"/>
        <end position="128"/>
    </location>
</feature>
<gene>
    <name evidence="9" type="ORF">GWI33_012361</name>
</gene>
<dbReference type="InterPro" id="IPR014729">
    <property type="entry name" value="Rossmann-like_a/b/a_fold"/>
</dbReference>
<dbReference type="PANTHER" id="PTHR43740:SF2">
    <property type="entry name" value="LEUCINE--TRNA LIGASE, MITOCHONDRIAL"/>
    <property type="match status" value="1"/>
</dbReference>
<dbReference type="EMBL" id="JAACXV010011688">
    <property type="protein sequence ID" value="KAF7274970.1"/>
    <property type="molecule type" value="Genomic_DNA"/>
</dbReference>
<dbReference type="Gene3D" id="3.40.50.620">
    <property type="entry name" value="HUPs"/>
    <property type="match status" value="1"/>
</dbReference>
<keyword evidence="7" id="KW-0030">Aminoacyl-tRNA synthetase</keyword>
<sequence>MKFLVLKHRFLFATKYLSGNRRLLSSLGLFDEDLSCSVKRRIERHWASKLYQQSFQENDKSKEKYYVLCMFPYPSGFLHMGHVRIYTISDALARFQRMNGKNVIHPIGWDAFGLPAENAAIDRQLSPEDWTLKNIDYMR</sequence>
<keyword evidence="4" id="KW-0547">Nucleotide-binding</keyword>
<comment type="caution">
    <text evidence="9">The sequence shown here is derived from an EMBL/GenBank/DDBJ whole genome shotgun (WGS) entry which is preliminary data.</text>
</comment>
<name>A0A834I5M7_RHYFE</name>
<dbReference type="SUPFAM" id="SSF52374">
    <property type="entry name" value="Nucleotidylyl transferase"/>
    <property type="match status" value="1"/>
</dbReference>
<evidence type="ECO:0000256" key="4">
    <source>
        <dbReference type="ARBA" id="ARBA00022741"/>
    </source>
</evidence>
<reference evidence="9" key="1">
    <citation type="submission" date="2020-08" db="EMBL/GenBank/DDBJ databases">
        <title>Genome sequencing and assembly of the red palm weevil Rhynchophorus ferrugineus.</title>
        <authorList>
            <person name="Dias G.B."/>
            <person name="Bergman C.M."/>
            <person name="Manee M."/>
        </authorList>
    </citation>
    <scope>NUCLEOTIDE SEQUENCE</scope>
    <source>
        <strain evidence="9">AA-2017</strain>
        <tissue evidence="9">Whole larva</tissue>
    </source>
</reference>
<comment type="similarity">
    <text evidence="1">Belongs to the class-I aminoacyl-tRNA synthetase family.</text>
</comment>
<evidence type="ECO:0000256" key="3">
    <source>
        <dbReference type="ARBA" id="ARBA00022598"/>
    </source>
</evidence>
<dbReference type="GO" id="GO:0005739">
    <property type="term" value="C:mitochondrion"/>
    <property type="evidence" value="ECO:0007669"/>
    <property type="project" value="TreeGrafter"/>
</dbReference>
<evidence type="ECO:0000313" key="9">
    <source>
        <dbReference type="EMBL" id="KAF7274970.1"/>
    </source>
</evidence>
<dbReference type="EC" id="6.1.1.4" evidence="2"/>
<dbReference type="GO" id="GO:0004823">
    <property type="term" value="F:leucine-tRNA ligase activity"/>
    <property type="evidence" value="ECO:0007669"/>
    <property type="project" value="UniProtKB-EC"/>
</dbReference>
<dbReference type="PANTHER" id="PTHR43740">
    <property type="entry name" value="LEUCYL-TRNA SYNTHETASE"/>
    <property type="match status" value="1"/>
</dbReference>
<keyword evidence="3" id="KW-0436">Ligase</keyword>